<dbReference type="InterPro" id="IPR029058">
    <property type="entry name" value="AB_hydrolase_fold"/>
</dbReference>
<proteinExistence type="predicted"/>
<dbReference type="SUPFAM" id="SSF53474">
    <property type="entry name" value="alpha/beta-Hydrolases"/>
    <property type="match status" value="1"/>
</dbReference>
<dbReference type="EMBL" id="JACHJV010000001">
    <property type="protein sequence ID" value="MBB4922102.1"/>
    <property type="molecule type" value="Genomic_DNA"/>
</dbReference>
<keyword evidence="3" id="KW-1185">Reference proteome</keyword>
<evidence type="ECO:0000313" key="3">
    <source>
        <dbReference type="Proteomes" id="UP000540506"/>
    </source>
</evidence>
<name>A0A7W7QYE3_KITKI</name>
<reference evidence="2 3" key="1">
    <citation type="submission" date="2020-08" db="EMBL/GenBank/DDBJ databases">
        <title>Sequencing the genomes of 1000 actinobacteria strains.</title>
        <authorList>
            <person name="Klenk H.-P."/>
        </authorList>
    </citation>
    <scope>NUCLEOTIDE SEQUENCE [LARGE SCALE GENOMIC DNA]</scope>
    <source>
        <strain evidence="2 3">DSM 41654</strain>
    </source>
</reference>
<evidence type="ECO:0000313" key="2">
    <source>
        <dbReference type="EMBL" id="MBB4922102.1"/>
    </source>
</evidence>
<feature type="chain" id="PRO_5031402143" description="Alpha/beta hydrolase" evidence="1">
    <location>
        <begin position="28"/>
        <end position="359"/>
    </location>
</feature>
<feature type="signal peptide" evidence="1">
    <location>
        <begin position="1"/>
        <end position="27"/>
    </location>
</feature>
<organism evidence="2 3">
    <name type="scientific">Kitasatospora kifunensis</name>
    <name type="common">Streptomyces kifunensis</name>
    <dbReference type="NCBI Taxonomy" id="58351"/>
    <lineage>
        <taxon>Bacteria</taxon>
        <taxon>Bacillati</taxon>
        <taxon>Actinomycetota</taxon>
        <taxon>Actinomycetes</taxon>
        <taxon>Kitasatosporales</taxon>
        <taxon>Streptomycetaceae</taxon>
        <taxon>Kitasatospora</taxon>
    </lineage>
</organism>
<dbReference type="GO" id="GO:0052689">
    <property type="term" value="F:carboxylic ester hydrolase activity"/>
    <property type="evidence" value="ECO:0007669"/>
    <property type="project" value="TreeGrafter"/>
</dbReference>
<accession>A0A7W7QYE3</accession>
<keyword evidence="1" id="KW-0732">Signal</keyword>
<dbReference type="Proteomes" id="UP000540506">
    <property type="component" value="Unassembled WGS sequence"/>
</dbReference>
<dbReference type="AlphaFoldDB" id="A0A7W7QYE3"/>
<dbReference type="InterPro" id="IPR053145">
    <property type="entry name" value="AB_hydrolase_Est10"/>
</dbReference>
<sequence>MRWPTRALSTLLALTAATTLSVTAATAAPAQGRLVPAADRQLRFTVAGTTTYGTVHIPAHRAGRRLAAALLLPGSGPTDRDGNQPPAILPGTIARLADAFGADGVMTLRFDKYGTGQTGLGAFQQDPGRLDMAAFTRQAEAAYTELSEQPEADPHALLIAGHSEGGLRALLLAREVHPAPAGLALLEPQDQHLLDSLDAQLAGQLDQLVAAGQLTAAQAQANKTALDQVIADFRAGRPVDTSGLLPPLAQLMDAVLGPISGRYTRTDDAVYPPDIARELPAGTRVLVTCGTADTNVPCATTPPLLAALAGADSTGPGLRVLPGLDHFLHPAGTALNGQPLAPSALQAVHDFLRPYRQTS</sequence>
<dbReference type="Gene3D" id="3.40.50.1820">
    <property type="entry name" value="alpha/beta hydrolase"/>
    <property type="match status" value="1"/>
</dbReference>
<dbReference type="RefSeq" id="WP_184934332.1">
    <property type="nucleotide sequence ID" value="NZ_JACHJV010000001.1"/>
</dbReference>
<evidence type="ECO:0008006" key="4">
    <source>
        <dbReference type="Google" id="ProtNLM"/>
    </source>
</evidence>
<comment type="caution">
    <text evidence="2">The sequence shown here is derived from an EMBL/GenBank/DDBJ whole genome shotgun (WGS) entry which is preliminary data.</text>
</comment>
<dbReference type="PANTHER" id="PTHR43265:SF1">
    <property type="entry name" value="ESTERASE ESTD"/>
    <property type="match status" value="1"/>
</dbReference>
<protein>
    <recommendedName>
        <fullName evidence="4">Alpha/beta hydrolase</fullName>
    </recommendedName>
</protein>
<dbReference type="PANTHER" id="PTHR43265">
    <property type="entry name" value="ESTERASE ESTD"/>
    <property type="match status" value="1"/>
</dbReference>
<evidence type="ECO:0000256" key="1">
    <source>
        <dbReference type="SAM" id="SignalP"/>
    </source>
</evidence>
<gene>
    <name evidence="2" type="ORF">FHR34_001095</name>
</gene>